<dbReference type="Gene3D" id="2.180.10.10">
    <property type="entry name" value="RHS repeat-associated core"/>
    <property type="match status" value="2"/>
</dbReference>
<evidence type="ECO:0000313" key="5">
    <source>
        <dbReference type="Proteomes" id="UP001432075"/>
    </source>
</evidence>
<dbReference type="Pfam" id="PF00652">
    <property type="entry name" value="Ricin_B_lectin"/>
    <property type="match status" value="1"/>
</dbReference>
<dbReference type="Proteomes" id="UP001432075">
    <property type="component" value="Plasmid unnamed1"/>
</dbReference>
<feature type="region of interest" description="Disordered" evidence="1">
    <location>
        <begin position="1053"/>
        <end position="1077"/>
    </location>
</feature>
<dbReference type="PANTHER" id="PTHR32305">
    <property type="match status" value="1"/>
</dbReference>
<evidence type="ECO:0000259" key="3">
    <source>
        <dbReference type="SMART" id="SM00458"/>
    </source>
</evidence>
<proteinExistence type="predicted"/>
<name>A0ABZ1RZ43_9ACTN</name>
<dbReference type="NCBIfam" id="TIGR03696">
    <property type="entry name" value="Rhs_assc_core"/>
    <property type="match status" value="1"/>
</dbReference>
<dbReference type="PROSITE" id="PS50231">
    <property type="entry name" value="RICIN_B_LECTIN"/>
    <property type="match status" value="1"/>
</dbReference>
<dbReference type="SMART" id="SM00306">
    <property type="entry name" value="HintN"/>
    <property type="match status" value="1"/>
</dbReference>
<feature type="domain" description="Hint" evidence="2">
    <location>
        <begin position="2196"/>
        <end position="2301"/>
    </location>
</feature>
<keyword evidence="4" id="KW-0614">Plasmid</keyword>
<dbReference type="RefSeq" id="WP_328777853.1">
    <property type="nucleotide sequence ID" value="NZ_CP108058.1"/>
</dbReference>
<dbReference type="SMART" id="SM00458">
    <property type="entry name" value="RICIN"/>
    <property type="match status" value="1"/>
</dbReference>
<dbReference type="InterPro" id="IPR000772">
    <property type="entry name" value="Ricin_B_lectin"/>
</dbReference>
<evidence type="ECO:0000259" key="2">
    <source>
        <dbReference type="SMART" id="SM00306"/>
    </source>
</evidence>
<dbReference type="NCBIfam" id="TIGR01643">
    <property type="entry name" value="YD_repeat_2x"/>
    <property type="match status" value="1"/>
</dbReference>
<dbReference type="PANTHER" id="PTHR32305:SF17">
    <property type="entry name" value="TRNA NUCLEASE WAPA"/>
    <property type="match status" value="1"/>
</dbReference>
<sequence length="2469" mass="261980">MLPAQAWAAPPGDRSALELPALQKEPKAKLDQAAAAKLHGWAGAPVTPPAEYEPSQVSPPAAGSAEVALAPATGDQLVQVGSLPVAIGKASPTEENPAPPAPSGTWSVAVEARAATEAADVDGAIIKVTPPAQGSTPVDVQLDYKKFQDLYGTEWSTRLELKQLPACFLTTPDLPQCTAATDVPSSNDPDKGTVRATIDPATAPSQGMRTMSGGGPVVLAASDGASGAGGTYTATSLSPTGSWTAGGSGGGFSWSYPLTVPAPAAGPAPKIAFSYSSQAVDGKTSVANGQASWVGDGWDYEPGFIERRYRSCADDRKATPSKPNNDNATDKKKGDLCWAGDNVVMSLGGSTTELVHDAATGQWIPASDDGSRIERKTDPTVSNGAKDGEYWVVTTRDGTKYHFGRHDVDGSGSRAVTNSVFTVPVFGNHPGEPCYQTSFASSSCTQGWRWNLDYVEDVHGNAMIIDWAKETNHYAKNQKFKEKVSYVRGGYPTAISYGLRASDLSGAPAGKVAFTVAERCVKQGSTTCSDAEFESKNYGDKQPWWDTPSTLHCKADAKNCYVGSPTFWTRKRLTAVTTYGQRTEGSTALSLVDRWNLTQSFPEQRGDTHPPLWLESITRTGYGTTLDTSGNQTSTSLPPVSFLANVQDMPNRVAKSSGDATPDFDRLRVETIRTETGGEIYVGYSAPCAVGTTHPKPEENTTRCYPVHWSPDGELEKPPLEWFNKYVVDRVVEKDRVARQPDVTTTYTYEGGAAWAKDSDEFSKPELRTYNQWRGYASVVVKKGVTANAGKPDATEESQTRTRYFRGMSGDAGRPKITVKDSTDTEDLGEDIPPYQGVVAESITYSKAGGDTVFRSVTWPWSQKIGSRPRDGTTALEAYRTGSSRKDDIETVSGGATRTRRTQTAHETTYGLTQTVQTEAVSSNGTGGWKTSDQMCVTTAYVHNTDKYLIGLPQRVRTTSGRCTESDAGPMISDTRTSYDALNSFGTAPTKGLVYQVDTNDAAGTGWITTARTEYDALGRSVKVLDPAGNAVSTSYNPSTGPAFAVTSTNALGHTTTTKSDPGRGMPIEDSDTNGRKVTTTYDNLGRSTAVWTPSQKPATDKAAFIFGYQISEHEAPAVTSGTLQDDGTYTRTIAIYDGLLRPRQTQGEALGGGRLITDTLYGANGTVRRTNNAYYAEGTPSKDIFVPETVFDVPNATATAYDGLGRAVRTTTLHADVPQYSSTAQYAGDWTLTRSAMSVDGTTPLKGSRAAKKWTDPLGRTSAVEHATTSDLTSWTKTRYAYDLRNKLTSVTDAVGNQWTYGYDARGRQTSSSDPDTGQSTFGFNQLDQQVWAKDSSGRAQYSTYDALGRTTELRDNAANGPLIASWSFDSLPGAKGLAVSSTRYEGGAEYKSEVTGYDDEYRPTGSKITIPDAPATKGLAGSYIYSTTYTPTGKVQSTTVPATPGGLAAEKLITRYNGDGMPQTMSGLSWYTADIKYSPFGEVLRTASGSAPNRVWTTNLYDPNTGRISQSINDRETANSHRISDVSYTYDVAGNLTSVTDSQPGDRTDRQCYAYDPMGRLTQAWTGKTAACSGPSLTDVTPGPDGDGFWQEYQFDAIGNRTKLINHDLADATLDDTTTYSYGVTVAGNGTQPPTTIQPHALAKAEKTTRKPGSTVNSVSTYEYDASGNTKSRRIDGDTQILNWDRRNKLTSASSPGIGAVAVKGLSGKCLDVDGGNSADGTQVQLWPCNETKAQQWRLTGDTVQALGKCLTAQNGEARIATCDGSDKQKFIHRPGDKSLYNPAAKACVEVPNSNDANGTDLLVRACNTGVNQQWTFDATTAYIYDADGNRLIEETGSTRTLYLGEAEITVDKAGQAVYAVRYYGSPGGATTVRRTNGTPNGHSLSVLLTDHHNTANTTVDLAAGQTVTRRKSDPYGNPRGTQPADWPGNRTFLGTGIDDTDTSLTHIGAREYEPTTGRFLSVDPVIDITDPIQMNGYTYANGNPITGSDPSGLKADNCAYHTSCTANGGTLHEEDPLNSGGGGSDERESLDDNYTPPSPGKSSTAGKGGSSKKSKDCGFWSKCNLNKTLKKGKTFWNENKVMIATITTEVVVGTACMAAAGAAGVATGGIGFAAAAGCGAIAGAAGAAVGNAMDSKADHSTMGVLKDMGLGAATGAAGGVLGAAAKPVTTAVSKAAGKGLGKLFSKAGSCPTPNSFTQGTLVLMADGSTKPIEDLEPGEKVLATDPATGETTAKDVTATILGAGSKNLVEITVDTDGLAGSGTDLITATDEHPFWVADLAAWVNATDLQPGQWLQTSAGTTVQVTAIRRWTALRATVHNLTVADLHTYYVLAGATPVLVHNCDLHDLARVESAKSTTSNTAGAVARDTYTGEWAYGESGAVPAQIHPQLRERLDDLTQQHGGSLESWPAGECAEFNACNNLLFKMPKTRLDEIEYATIIRKTGLNFPSCDNCRFLLGGGGAREAVN</sequence>
<protein>
    <submittedName>
        <fullName evidence="4">Ricin-type beta-trefoil lectin domain protein</fullName>
    </submittedName>
</protein>
<gene>
    <name evidence="4" type="ORF">OHU17_35495</name>
</gene>
<dbReference type="Pfam" id="PF05593">
    <property type="entry name" value="RHS_repeat"/>
    <property type="match status" value="1"/>
</dbReference>
<dbReference type="PROSITE" id="PS50818">
    <property type="entry name" value="INTEIN_C_TER"/>
    <property type="match status" value="1"/>
</dbReference>
<dbReference type="InterPro" id="IPR036844">
    <property type="entry name" value="Hint_dom_sf"/>
</dbReference>
<feature type="region of interest" description="Disordered" evidence="1">
    <location>
        <begin position="806"/>
        <end position="833"/>
    </location>
</feature>
<dbReference type="Gene3D" id="2.80.10.50">
    <property type="match status" value="1"/>
</dbReference>
<dbReference type="SUPFAM" id="SSF50370">
    <property type="entry name" value="Ricin B-like lectins"/>
    <property type="match status" value="1"/>
</dbReference>
<dbReference type="EMBL" id="CP108058">
    <property type="protein sequence ID" value="WUO51636.1"/>
    <property type="molecule type" value="Genomic_DNA"/>
</dbReference>
<dbReference type="Gene3D" id="2.170.16.10">
    <property type="entry name" value="Hedgehog/Intein (Hint) domain"/>
    <property type="match status" value="1"/>
</dbReference>
<dbReference type="InterPro" id="IPR006530">
    <property type="entry name" value="YD"/>
</dbReference>
<feature type="region of interest" description="Disordered" evidence="1">
    <location>
        <begin position="42"/>
        <end position="61"/>
    </location>
</feature>
<dbReference type="InterPro" id="IPR035992">
    <property type="entry name" value="Ricin_B-like_lectins"/>
</dbReference>
<dbReference type="InterPro" id="IPR031325">
    <property type="entry name" value="RHS_repeat"/>
</dbReference>
<geneLocation type="plasmid" evidence="4 5">
    <name>unnamed1</name>
</geneLocation>
<dbReference type="InterPro" id="IPR022385">
    <property type="entry name" value="Rhs_assc_core"/>
</dbReference>
<feature type="domain" description="Ricin B lectin" evidence="3">
    <location>
        <begin position="1701"/>
        <end position="1820"/>
    </location>
</feature>
<accession>A0ABZ1RZ43</accession>
<evidence type="ECO:0000313" key="4">
    <source>
        <dbReference type="EMBL" id="WUO51636.1"/>
    </source>
</evidence>
<dbReference type="Pfam" id="PF07591">
    <property type="entry name" value="PT-HINT"/>
    <property type="match status" value="1"/>
</dbReference>
<feature type="region of interest" description="Disordered" evidence="1">
    <location>
        <begin position="2012"/>
        <end position="2059"/>
    </location>
</feature>
<keyword evidence="5" id="KW-1185">Reference proteome</keyword>
<dbReference type="SUPFAM" id="SSF51294">
    <property type="entry name" value="Hedgehog/intein (Hint) domain"/>
    <property type="match status" value="1"/>
</dbReference>
<dbReference type="CDD" id="cd00081">
    <property type="entry name" value="Hint"/>
    <property type="match status" value="1"/>
</dbReference>
<feature type="region of interest" description="Disordered" evidence="1">
    <location>
        <begin position="881"/>
        <end position="907"/>
    </location>
</feature>
<feature type="region of interest" description="Disordered" evidence="1">
    <location>
        <begin position="1912"/>
        <end position="1933"/>
    </location>
</feature>
<dbReference type="InterPro" id="IPR003587">
    <property type="entry name" value="Hint_dom_N"/>
</dbReference>
<dbReference type="InterPro" id="IPR050708">
    <property type="entry name" value="T6SS_VgrG/RHS"/>
</dbReference>
<evidence type="ECO:0000256" key="1">
    <source>
        <dbReference type="SAM" id="MobiDB-lite"/>
    </source>
</evidence>
<dbReference type="InterPro" id="IPR030934">
    <property type="entry name" value="Intein_C"/>
</dbReference>
<organism evidence="4 5">
    <name type="scientific">Streptomyces goshikiensis</name>
    <dbReference type="NCBI Taxonomy" id="1942"/>
    <lineage>
        <taxon>Bacteria</taxon>
        <taxon>Bacillati</taxon>
        <taxon>Actinomycetota</taxon>
        <taxon>Actinomycetes</taxon>
        <taxon>Kitasatosporales</taxon>
        <taxon>Streptomycetaceae</taxon>
        <taxon>Streptomyces</taxon>
    </lineage>
</organism>
<feature type="region of interest" description="Disordered" evidence="1">
    <location>
        <begin position="313"/>
        <end position="333"/>
    </location>
</feature>
<reference evidence="4" key="1">
    <citation type="submission" date="2022-10" db="EMBL/GenBank/DDBJ databases">
        <title>The complete genomes of actinobacterial strains from the NBC collection.</title>
        <authorList>
            <person name="Joergensen T.S."/>
            <person name="Alvarez Arevalo M."/>
            <person name="Sterndorff E.B."/>
            <person name="Faurdal D."/>
            <person name="Vuksanovic O."/>
            <person name="Mourched A.-S."/>
            <person name="Charusanti P."/>
            <person name="Shaw S."/>
            <person name="Blin K."/>
            <person name="Weber T."/>
        </authorList>
    </citation>
    <scope>NUCLEOTIDE SEQUENCE</scope>
    <source>
        <strain evidence="4">NBC_00283</strain>
        <plasmid evidence="4">unnamed1</plasmid>
    </source>
</reference>